<evidence type="ECO:0000313" key="1">
    <source>
        <dbReference type="EMBL" id="KAI3686283.1"/>
    </source>
</evidence>
<reference evidence="2" key="1">
    <citation type="journal article" date="2022" name="Mol. Ecol. Resour.">
        <title>The genomes of chicory, endive, great burdock and yacon provide insights into Asteraceae palaeo-polyploidization history and plant inulin production.</title>
        <authorList>
            <person name="Fan W."/>
            <person name="Wang S."/>
            <person name="Wang H."/>
            <person name="Wang A."/>
            <person name="Jiang F."/>
            <person name="Liu H."/>
            <person name="Zhao H."/>
            <person name="Xu D."/>
            <person name="Zhang Y."/>
        </authorList>
    </citation>
    <scope>NUCLEOTIDE SEQUENCE [LARGE SCALE GENOMIC DNA]</scope>
    <source>
        <strain evidence="2">cv. Yunnan</strain>
    </source>
</reference>
<proteinExistence type="predicted"/>
<sequence length="77" mass="8181">MGIGEKAGGVRRARASPVVDKKQTMKRSERLVGIYVKTRAAAATVVEVKRRKEEAVNGGGLSANKVTSQEEEGNTAP</sequence>
<keyword evidence="2" id="KW-1185">Reference proteome</keyword>
<dbReference type="EMBL" id="CM042044">
    <property type="protein sequence ID" value="KAI3686283.1"/>
    <property type="molecule type" value="Genomic_DNA"/>
</dbReference>
<dbReference type="Proteomes" id="UP001056120">
    <property type="component" value="Linkage Group LG27"/>
</dbReference>
<organism evidence="1 2">
    <name type="scientific">Smallanthus sonchifolius</name>
    <dbReference type="NCBI Taxonomy" id="185202"/>
    <lineage>
        <taxon>Eukaryota</taxon>
        <taxon>Viridiplantae</taxon>
        <taxon>Streptophyta</taxon>
        <taxon>Embryophyta</taxon>
        <taxon>Tracheophyta</taxon>
        <taxon>Spermatophyta</taxon>
        <taxon>Magnoliopsida</taxon>
        <taxon>eudicotyledons</taxon>
        <taxon>Gunneridae</taxon>
        <taxon>Pentapetalae</taxon>
        <taxon>asterids</taxon>
        <taxon>campanulids</taxon>
        <taxon>Asterales</taxon>
        <taxon>Asteraceae</taxon>
        <taxon>Asteroideae</taxon>
        <taxon>Heliantheae alliance</taxon>
        <taxon>Millerieae</taxon>
        <taxon>Smallanthus</taxon>
    </lineage>
</organism>
<protein>
    <submittedName>
        <fullName evidence="1">Uncharacterized protein</fullName>
    </submittedName>
</protein>
<name>A0ACB8YMF0_9ASTR</name>
<accession>A0ACB8YMF0</accession>
<comment type="caution">
    <text evidence="1">The sequence shown here is derived from an EMBL/GenBank/DDBJ whole genome shotgun (WGS) entry which is preliminary data.</text>
</comment>
<evidence type="ECO:0000313" key="2">
    <source>
        <dbReference type="Proteomes" id="UP001056120"/>
    </source>
</evidence>
<gene>
    <name evidence="1" type="ORF">L1987_79957</name>
</gene>
<reference evidence="1 2" key="2">
    <citation type="journal article" date="2022" name="Mol. Ecol. Resour.">
        <title>The genomes of chicory, endive, great burdock and yacon provide insights into Asteraceae paleo-polyploidization history and plant inulin production.</title>
        <authorList>
            <person name="Fan W."/>
            <person name="Wang S."/>
            <person name="Wang H."/>
            <person name="Wang A."/>
            <person name="Jiang F."/>
            <person name="Liu H."/>
            <person name="Zhao H."/>
            <person name="Xu D."/>
            <person name="Zhang Y."/>
        </authorList>
    </citation>
    <scope>NUCLEOTIDE SEQUENCE [LARGE SCALE GENOMIC DNA]</scope>
    <source>
        <strain evidence="2">cv. Yunnan</strain>
        <tissue evidence="1">Leaves</tissue>
    </source>
</reference>